<dbReference type="OrthoDB" id="9763003at2"/>
<dbReference type="Gene3D" id="1.20.58.220">
    <property type="entry name" value="Phosphate transport system protein phou homolog 2, domain 2"/>
    <property type="match status" value="1"/>
</dbReference>
<protein>
    <submittedName>
        <fullName evidence="9">Na/Pi cotransporter family protein</fullName>
    </submittedName>
    <submittedName>
        <fullName evidence="8">Na/Pi-cotransporter II-related protein</fullName>
    </submittedName>
</protein>
<keyword evidence="3 6" id="KW-0812">Transmembrane</keyword>
<feature type="transmembrane region" description="Helical" evidence="6">
    <location>
        <begin position="70"/>
        <end position="91"/>
    </location>
</feature>
<accession>A0A173UBI4</accession>
<evidence type="ECO:0000256" key="2">
    <source>
        <dbReference type="ARBA" id="ARBA00022475"/>
    </source>
</evidence>
<dbReference type="AlphaFoldDB" id="A0A173UBI4"/>
<organism evidence="8 10">
    <name type="scientific">Eubacterium ramulus</name>
    <dbReference type="NCBI Taxonomy" id="39490"/>
    <lineage>
        <taxon>Bacteria</taxon>
        <taxon>Bacillati</taxon>
        <taxon>Bacillota</taxon>
        <taxon>Clostridia</taxon>
        <taxon>Eubacteriales</taxon>
        <taxon>Eubacteriaceae</taxon>
        <taxon>Eubacterium</taxon>
    </lineage>
</organism>
<name>A0A173UBI4_EUBRA</name>
<feature type="domain" description="PhoU" evidence="7">
    <location>
        <begin position="453"/>
        <end position="535"/>
    </location>
</feature>
<dbReference type="GO" id="GO:0005886">
    <property type="term" value="C:plasma membrane"/>
    <property type="evidence" value="ECO:0007669"/>
    <property type="project" value="UniProtKB-SubCell"/>
</dbReference>
<dbReference type="RefSeq" id="WP_055290443.1">
    <property type="nucleotide sequence ID" value="NZ_CAXUGT010000010.1"/>
</dbReference>
<feature type="domain" description="PhoU" evidence="7">
    <location>
        <begin position="347"/>
        <end position="434"/>
    </location>
</feature>
<dbReference type="GO" id="GO:0044341">
    <property type="term" value="P:sodium-dependent phosphate transport"/>
    <property type="evidence" value="ECO:0007669"/>
    <property type="project" value="InterPro"/>
</dbReference>
<dbReference type="EMBL" id="WKRA01000013">
    <property type="protein sequence ID" value="MSD16219.1"/>
    <property type="molecule type" value="Genomic_DNA"/>
</dbReference>
<dbReference type="Proteomes" id="UP000095492">
    <property type="component" value="Unassembled WGS sequence"/>
</dbReference>
<evidence type="ECO:0000313" key="11">
    <source>
        <dbReference type="Proteomes" id="UP000431304"/>
    </source>
</evidence>
<keyword evidence="4 6" id="KW-1133">Transmembrane helix</keyword>
<evidence type="ECO:0000256" key="5">
    <source>
        <dbReference type="ARBA" id="ARBA00023136"/>
    </source>
</evidence>
<feature type="transmembrane region" description="Helical" evidence="6">
    <location>
        <begin position="240"/>
        <end position="265"/>
    </location>
</feature>
<evidence type="ECO:0000313" key="9">
    <source>
        <dbReference type="EMBL" id="MSD16219.1"/>
    </source>
</evidence>
<feature type="transmembrane region" description="Helical" evidence="6">
    <location>
        <begin position="103"/>
        <end position="123"/>
    </location>
</feature>
<dbReference type="NCBIfam" id="NF037997">
    <property type="entry name" value="Na_Pi_symport"/>
    <property type="match status" value="1"/>
</dbReference>
<dbReference type="Pfam" id="PF01895">
    <property type="entry name" value="PhoU"/>
    <property type="match status" value="2"/>
</dbReference>
<evidence type="ECO:0000259" key="7">
    <source>
        <dbReference type="Pfam" id="PF01895"/>
    </source>
</evidence>
<proteinExistence type="predicted"/>
<evidence type="ECO:0000256" key="6">
    <source>
        <dbReference type="SAM" id="Phobius"/>
    </source>
</evidence>
<feature type="transmembrane region" description="Helical" evidence="6">
    <location>
        <begin position="47"/>
        <end position="64"/>
    </location>
</feature>
<dbReference type="Proteomes" id="UP000431304">
    <property type="component" value="Unassembled WGS sequence"/>
</dbReference>
<evidence type="ECO:0000256" key="1">
    <source>
        <dbReference type="ARBA" id="ARBA00004651"/>
    </source>
</evidence>
<dbReference type="Pfam" id="PF02690">
    <property type="entry name" value="Na_Pi_cotrans"/>
    <property type="match status" value="2"/>
</dbReference>
<feature type="transmembrane region" description="Helical" evidence="6">
    <location>
        <begin position="285"/>
        <end position="304"/>
    </location>
</feature>
<reference evidence="9 11" key="2">
    <citation type="journal article" date="2019" name="Nat. Med.">
        <title>A library of human gut bacterial isolates paired with longitudinal multiomics data enables mechanistic microbiome research.</title>
        <authorList>
            <person name="Poyet M."/>
            <person name="Groussin M."/>
            <person name="Gibbons S.M."/>
            <person name="Avila-Pacheco J."/>
            <person name="Jiang X."/>
            <person name="Kearney S.M."/>
            <person name="Perrotta A.R."/>
            <person name="Berdy B."/>
            <person name="Zhao S."/>
            <person name="Lieberman T.D."/>
            <person name="Swanson P.K."/>
            <person name="Smith M."/>
            <person name="Roesemann S."/>
            <person name="Alexander J.E."/>
            <person name="Rich S.A."/>
            <person name="Livny J."/>
            <person name="Vlamakis H."/>
            <person name="Clish C."/>
            <person name="Bullock K."/>
            <person name="Deik A."/>
            <person name="Scott J."/>
            <person name="Pierce K.A."/>
            <person name="Xavier R.J."/>
            <person name="Alm E.J."/>
        </authorList>
    </citation>
    <scope>NUCLEOTIDE SEQUENCE [LARGE SCALE GENOMIC DNA]</scope>
    <source>
        <strain evidence="9 11">BIOML-A3</strain>
    </source>
</reference>
<keyword evidence="5 6" id="KW-0472">Membrane</keyword>
<dbReference type="InterPro" id="IPR026022">
    <property type="entry name" value="PhoU_dom"/>
</dbReference>
<reference evidence="8 10" key="1">
    <citation type="submission" date="2015-09" db="EMBL/GenBank/DDBJ databases">
        <authorList>
            <consortium name="Pathogen Informatics"/>
        </authorList>
    </citation>
    <scope>NUCLEOTIDE SEQUENCE [LARGE SCALE GENOMIC DNA]</scope>
    <source>
        <strain evidence="8 10">2789STDY5608891</strain>
    </source>
</reference>
<dbReference type="GeneID" id="97391706"/>
<dbReference type="InterPro" id="IPR004633">
    <property type="entry name" value="NaPi_cotrn-rel/YqeW-like"/>
</dbReference>
<evidence type="ECO:0000256" key="4">
    <source>
        <dbReference type="ARBA" id="ARBA00022989"/>
    </source>
</evidence>
<feature type="transmembrane region" description="Helical" evidence="6">
    <location>
        <begin position="174"/>
        <end position="199"/>
    </location>
</feature>
<gene>
    <name evidence="8" type="ORF">ERS852448_01971</name>
    <name evidence="9" type="ORF">GKE72_09050</name>
</gene>
<keyword evidence="2" id="KW-1003">Cell membrane</keyword>
<dbReference type="SUPFAM" id="SSF109755">
    <property type="entry name" value="PhoU-like"/>
    <property type="match status" value="1"/>
</dbReference>
<evidence type="ECO:0000313" key="10">
    <source>
        <dbReference type="Proteomes" id="UP000095492"/>
    </source>
</evidence>
<dbReference type="EMBL" id="CYYA01000013">
    <property type="protein sequence ID" value="CUN12423.1"/>
    <property type="molecule type" value="Genomic_DNA"/>
</dbReference>
<evidence type="ECO:0000256" key="3">
    <source>
        <dbReference type="ARBA" id="ARBA00022692"/>
    </source>
</evidence>
<comment type="subcellular location">
    <subcellularLocation>
        <location evidence="1">Cell membrane</location>
        <topology evidence="1">Multi-pass membrane protein</topology>
    </subcellularLocation>
</comment>
<dbReference type="NCBIfam" id="TIGR00704">
    <property type="entry name" value="NaPi_cotrn_rel"/>
    <property type="match status" value="1"/>
</dbReference>
<sequence>MSIVEAFSLLGGVGLFLFGMTIMSAGLKNACGDKLQTILEHATKNKLIAIVVGLGMTVLVQSSSATDVMVIGFVNSGLMNLGQAIGVIMGANIGTTITAQITAFNISTFTPLLLFAGAIMYLFMKNNFVKHVGSVIMGFGMLFQGITMMKVAIQPLSQSEGFVSFLSTLNNPALAILFGIAFTALLQSSSSSTVIFQAFAIQGLLSYNVAVYLVIGAAIGSVTPNLLASLTANRNGKRAAILNLLFNVFRAGILIALINIFPIILTGIQSLSPNDIGRQLANTHTIFAIIAVLVELPFTGKLIWLAEKIVPVLPEENQQMEDRSLVYMTQLTKVPAPVALRQTQREITRMGHIAADNLQRALDCFFHYNSAKAASVRSHEESVNILNHLIADAMVDLRSLDLSPENMRRVSMMTIAVTDIERLSDHAENIVEYIEQMNTKKAEMSDAARKELIDMSKDAMDAVYMALDIFEKDDYNKLDQIEILEQHVDDHEKDLINNHIERIMNSLCNPLSAVIFSDLVTDLERCSDHAINLAYALKERPSEMDAPKII</sequence>
<feature type="transmembrane region" description="Helical" evidence="6">
    <location>
        <begin position="135"/>
        <end position="153"/>
    </location>
</feature>
<feature type="transmembrane region" description="Helical" evidence="6">
    <location>
        <begin position="6"/>
        <end position="27"/>
    </location>
</feature>
<dbReference type="InterPro" id="IPR003841">
    <property type="entry name" value="Na/Pi_transpt"/>
</dbReference>
<evidence type="ECO:0000313" key="8">
    <source>
        <dbReference type="EMBL" id="CUN12423.1"/>
    </source>
</evidence>
<feature type="transmembrane region" description="Helical" evidence="6">
    <location>
        <begin position="205"/>
        <end position="228"/>
    </location>
</feature>
<dbReference type="PANTHER" id="PTHR10010">
    <property type="entry name" value="SOLUTE CARRIER FAMILY 34 SODIUM PHOSPHATE , MEMBER 2-RELATED"/>
    <property type="match status" value="1"/>
</dbReference>
<dbReference type="InterPro" id="IPR038078">
    <property type="entry name" value="PhoU-like_sf"/>
</dbReference>
<dbReference type="PANTHER" id="PTHR10010:SF46">
    <property type="entry name" value="SODIUM-DEPENDENT PHOSPHATE TRANSPORT PROTEIN 2B"/>
    <property type="match status" value="1"/>
</dbReference>
<dbReference type="GO" id="GO:0005436">
    <property type="term" value="F:sodium:phosphate symporter activity"/>
    <property type="evidence" value="ECO:0007669"/>
    <property type="project" value="InterPro"/>
</dbReference>